<dbReference type="SUPFAM" id="SSF47413">
    <property type="entry name" value="lambda repressor-like DNA-binding domains"/>
    <property type="match status" value="1"/>
</dbReference>
<organism evidence="2 3">
    <name type="scientific">Mycolicibacillus parakoreensis</name>
    <dbReference type="NCBI Taxonomy" id="1069221"/>
    <lineage>
        <taxon>Bacteria</taxon>
        <taxon>Bacillati</taxon>
        <taxon>Actinomycetota</taxon>
        <taxon>Actinomycetes</taxon>
        <taxon>Mycobacteriales</taxon>
        <taxon>Mycobacteriaceae</taxon>
        <taxon>Mycolicibacillus</taxon>
    </lineage>
</organism>
<name>A0ABY3U672_9MYCO</name>
<keyword evidence="3" id="KW-1185">Reference proteome</keyword>
<dbReference type="Gene3D" id="1.10.260.40">
    <property type="entry name" value="lambda repressor-like DNA-binding domains"/>
    <property type="match status" value="1"/>
</dbReference>
<dbReference type="Pfam" id="PF01381">
    <property type="entry name" value="HTH_3"/>
    <property type="match status" value="1"/>
</dbReference>
<dbReference type="EMBL" id="CP092365">
    <property type="protein sequence ID" value="ULN52899.1"/>
    <property type="molecule type" value="Genomic_DNA"/>
</dbReference>
<evidence type="ECO:0000313" key="3">
    <source>
        <dbReference type="Proteomes" id="UP001055200"/>
    </source>
</evidence>
<protein>
    <submittedName>
        <fullName evidence="2">Helix-turn-helix domain-containing protein</fullName>
    </submittedName>
</protein>
<gene>
    <name evidence="2" type="ORF">MIU77_00430</name>
</gene>
<reference evidence="2" key="1">
    <citation type="submission" date="2022-08" db="EMBL/GenBank/DDBJ databases">
        <title>Complete genome sequence of 14 non-tuberculosis mycobacteria type-strains.</title>
        <authorList>
            <person name="Igarashi Y."/>
            <person name="Osugi A."/>
            <person name="Mitarai S."/>
        </authorList>
    </citation>
    <scope>NUCLEOTIDE SEQUENCE</scope>
    <source>
        <strain evidence="2">DSM 45575</strain>
    </source>
</reference>
<dbReference type="RefSeq" id="WP_240171158.1">
    <property type="nucleotide sequence ID" value="NZ_CP092365.1"/>
</dbReference>
<accession>A0ABY3U672</accession>
<evidence type="ECO:0000259" key="1">
    <source>
        <dbReference type="PROSITE" id="PS50943"/>
    </source>
</evidence>
<dbReference type="Proteomes" id="UP001055200">
    <property type="component" value="Chromosome"/>
</dbReference>
<evidence type="ECO:0000313" key="2">
    <source>
        <dbReference type="EMBL" id="ULN52899.1"/>
    </source>
</evidence>
<dbReference type="InterPro" id="IPR001387">
    <property type="entry name" value="Cro/C1-type_HTH"/>
</dbReference>
<dbReference type="CDD" id="cd00093">
    <property type="entry name" value="HTH_XRE"/>
    <property type="match status" value="1"/>
</dbReference>
<dbReference type="PROSITE" id="PS50943">
    <property type="entry name" value="HTH_CROC1"/>
    <property type="match status" value="1"/>
</dbReference>
<proteinExistence type="predicted"/>
<dbReference type="InterPro" id="IPR010982">
    <property type="entry name" value="Lambda_DNA-bd_dom_sf"/>
</dbReference>
<sequence length="256" mass="26413">MTRASAGAALRALRESRDWSLADLAAASGVSVMGLSYLERGARKPHKSTIQKVENALGLPPGSYAQLVVADDPQAELARLVAAAPPALPAFAAAGAEVVVDRHTGAEVLEGYAQAQIEALDSVIARLPPTTSDDYETYIRSVIAQCVKAELLAAGSWRVAVNAGADPAGPLLEHLRTLERTRVALLARLPASLGAHFDRACAAAALPATVIAVLLGISTEQLWEIRCGGPIPAAAVPRVGAFTAAVLGGGDPDARH</sequence>
<dbReference type="SMART" id="SM00530">
    <property type="entry name" value="HTH_XRE"/>
    <property type="match status" value="1"/>
</dbReference>
<feature type="domain" description="HTH cro/C1-type" evidence="1">
    <location>
        <begin position="10"/>
        <end position="64"/>
    </location>
</feature>